<feature type="domain" description="NAD-dependent epimerase/dehydratase" evidence="1">
    <location>
        <begin position="7"/>
        <end position="217"/>
    </location>
</feature>
<dbReference type="InterPro" id="IPR036291">
    <property type="entry name" value="NAD(P)-bd_dom_sf"/>
</dbReference>
<dbReference type="Gene3D" id="3.40.50.720">
    <property type="entry name" value="NAD(P)-binding Rossmann-like Domain"/>
    <property type="match status" value="1"/>
</dbReference>
<evidence type="ECO:0000259" key="1">
    <source>
        <dbReference type="Pfam" id="PF01370"/>
    </source>
</evidence>
<evidence type="ECO:0000313" key="3">
    <source>
        <dbReference type="Proteomes" id="UP000642920"/>
    </source>
</evidence>
<organism evidence="2 3">
    <name type="scientific">Marivirga atlantica</name>
    <dbReference type="NCBI Taxonomy" id="1548457"/>
    <lineage>
        <taxon>Bacteria</taxon>
        <taxon>Pseudomonadati</taxon>
        <taxon>Bacteroidota</taxon>
        <taxon>Cytophagia</taxon>
        <taxon>Cytophagales</taxon>
        <taxon>Marivirgaceae</taxon>
        <taxon>Marivirga</taxon>
    </lineage>
</organism>
<dbReference type="RefSeq" id="WP_201916703.1">
    <property type="nucleotide sequence ID" value="NZ_JAERQG010000001.1"/>
</dbReference>
<dbReference type="PANTHER" id="PTHR48079:SF6">
    <property type="entry name" value="NAD(P)-BINDING DOMAIN-CONTAINING PROTEIN-RELATED"/>
    <property type="match status" value="1"/>
</dbReference>
<name>A0A937DIG7_9BACT</name>
<dbReference type="PANTHER" id="PTHR48079">
    <property type="entry name" value="PROTEIN YEEZ"/>
    <property type="match status" value="1"/>
</dbReference>
<reference evidence="2" key="1">
    <citation type="submission" date="2021-01" db="EMBL/GenBank/DDBJ databases">
        <title>Marivirga sp. nov., isolated from intertidal surface sediments.</title>
        <authorList>
            <person name="Zhang M."/>
        </authorList>
    </citation>
    <scope>NUCLEOTIDE SEQUENCE</scope>
    <source>
        <strain evidence="2">SM1354</strain>
    </source>
</reference>
<gene>
    <name evidence="2" type="ORF">JKP34_00770</name>
</gene>
<dbReference type="GO" id="GO:0004029">
    <property type="term" value="F:aldehyde dehydrogenase (NAD+) activity"/>
    <property type="evidence" value="ECO:0007669"/>
    <property type="project" value="TreeGrafter"/>
</dbReference>
<dbReference type="AlphaFoldDB" id="A0A937DIG7"/>
<sequence length="327" mass="36958">MADQETVLITGATGLLGRNITNHFLSKNFKVIGAKRSTSITFNHPDLSWIELDKLLEFDPKDFKIDFVIHCAGLVSYNASDKDELFKVNKDITESIAKWARSARVKKFVYISSIATLGKNSDSQIINENTPWDDSDFTTNYALSKRAGEKAVQENGAKGVNYIILNPSIILGPAELSQSSAKLFQYVLDQKPFFTKGFINYIDVRDISNVIFKLLESNIVKEQFVINSGYTTYKSFFKQLAEKLNCKAPFIAVPNFSLILGAHLENLWSKFKNKEPLLSSETARIAGNKYIYDSIKIKNELDIEFHTLEESINYSIAEMKKAGYIKL</sequence>
<dbReference type="GO" id="GO:0005737">
    <property type="term" value="C:cytoplasm"/>
    <property type="evidence" value="ECO:0007669"/>
    <property type="project" value="TreeGrafter"/>
</dbReference>
<dbReference type="InterPro" id="IPR001509">
    <property type="entry name" value="Epimerase_deHydtase"/>
</dbReference>
<evidence type="ECO:0000313" key="2">
    <source>
        <dbReference type="EMBL" id="MBL0763759.1"/>
    </source>
</evidence>
<comment type="caution">
    <text evidence="2">The sequence shown here is derived from an EMBL/GenBank/DDBJ whole genome shotgun (WGS) entry which is preliminary data.</text>
</comment>
<proteinExistence type="predicted"/>
<protein>
    <submittedName>
        <fullName evidence="2">NAD-dependent epimerase/dehydratase family protein</fullName>
    </submittedName>
</protein>
<dbReference type="Proteomes" id="UP000642920">
    <property type="component" value="Unassembled WGS sequence"/>
</dbReference>
<keyword evidence="3" id="KW-1185">Reference proteome</keyword>
<dbReference type="InterPro" id="IPR051783">
    <property type="entry name" value="NAD(P)-dependent_oxidoreduct"/>
</dbReference>
<dbReference type="EMBL" id="JAERQG010000001">
    <property type="protein sequence ID" value="MBL0763759.1"/>
    <property type="molecule type" value="Genomic_DNA"/>
</dbReference>
<dbReference type="SUPFAM" id="SSF51735">
    <property type="entry name" value="NAD(P)-binding Rossmann-fold domains"/>
    <property type="match status" value="1"/>
</dbReference>
<accession>A0A937DIG7</accession>
<dbReference type="Pfam" id="PF01370">
    <property type="entry name" value="Epimerase"/>
    <property type="match status" value="1"/>
</dbReference>